<dbReference type="InParanoid" id="H2SBR2"/>
<feature type="region of interest" description="Disordered" evidence="11">
    <location>
        <begin position="138"/>
        <end position="170"/>
    </location>
</feature>
<dbReference type="GO" id="GO:0005634">
    <property type="term" value="C:nucleus"/>
    <property type="evidence" value="ECO:0007669"/>
    <property type="project" value="UniProtKB-SubCell"/>
</dbReference>
<dbReference type="HOGENOM" id="CLU_056875_2_0_1"/>
<proteinExistence type="predicted"/>
<dbReference type="GO" id="GO:0003723">
    <property type="term" value="F:RNA binding"/>
    <property type="evidence" value="ECO:0007669"/>
    <property type="project" value="UniProtKB-KW"/>
</dbReference>
<evidence type="ECO:0000313" key="13">
    <source>
        <dbReference type="Ensembl" id="ENSTRUP00000009841.3"/>
    </source>
</evidence>
<feature type="domain" description="C2H2-type" evidence="12">
    <location>
        <begin position="225"/>
        <end position="247"/>
    </location>
</feature>
<dbReference type="SMART" id="SM00451">
    <property type="entry name" value="ZnF_U1"/>
    <property type="match status" value="4"/>
</dbReference>
<reference evidence="13 14" key="1">
    <citation type="journal article" date="2011" name="Genome Biol. Evol.">
        <title>Integration of the genetic map and genome assembly of fugu facilitates insights into distinct features of genome evolution in teleosts and mammals.</title>
        <authorList>
            <person name="Kai W."/>
            <person name="Kikuchi K."/>
            <person name="Tohari S."/>
            <person name="Chew A.K."/>
            <person name="Tay A."/>
            <person name="Fujiwara A."/>
            <person name="Hosoya S."/>
            <person name="Suetake H."/>
            <person name="Naruse K."/>
            <person name="Brenner S."/>
            <person name="Suzuki Y."/>
            <person name="Venkatesh B."/>
        </authorList>
    </citation>
    <scope>NUCLEOTIDE SEQUENCE [LARGE SCALE GENOMIC DNA]</scope>
</reference>
<feature type="compositionally biased region" description="Basic and acidic residues" evidence="11">
    <location>
        <begin position="306"/>
        <end position="317"/>
    </location>
</feature>
<dbReference type="PROSITE" id="PS00028">
    <property type="entry name" value="ZINC_FINGER_C2H2_1"/>
    <property type="match status" value="2"/>
</dbReference>
<keyword evidence="5" id="KW-0677">Repeat</keyword>
<dbReference type="Ensembl" id="ENSTRUT00000009897.3">
    <property type="protein sequence ID" value="ENSTRUP00000009841.3"/>
    <property type="gene ID" value="ENSTRUG00000004159.3"/>
</dbReference>
<dbReference type="OrthoDB" id="1925236at2759"/>
<dbReference type="PANTHER" id="PTHR46144:SF5">
    <property type="entry name" value="ZINC FINGER PROTEIN 346"/>
    <property type="match status" value="1"/>
</dbReference>
<evidence type="ECO:0000256" key="1">
    <source>
        <dbReference type="ARBA" id="ARBA00004123"/>
    </source>
</evidence>
<evidence type="ECO:0000313" key="14">
    <source>
        <dbReference type="Proteomes" id="UP000005226"/>
    </source>
</evidence>
<feature type="region of interest" description="Disordered" evidence="11">
    <location>
        <begin position="256"/>
        <end position="317"/>
    </location>
</feature>
<dbReference type="SUPFAM" id="SSF57667">
    <property type="entry name" value="beta-beta-alpha zinc fingers"/>
    <property type="match status" value="4"/>
</dbReference>
<dbReference type="InterPro" id="IPR003604">
    <property type="entry name" value="Matrin/U1-like-C_Znf_C2H2"/>
</dbReference>
<accession>H2SBR2</accession>
<reference evidence="13" key="2">
    <citation type="submission" date="2025-08" db="UniProtKB">
        <authorList>
            <consortium name="Ensembl"/>
        </authorList>
    </citation>
    <scope>IDENTIFICATION</scope>
</reference>
<feature type="domain" description="C2H2-type" evidence="12">
    <location>
        <begin position="97"/>
        <end position="119"/>
    </location>
</feature>
<dbReference type="GeneID" id="101068310"/>
<comment type="subcellular location">
    <subcellularLocation>
        <location evidence="2">Cytoplasm</location>
    </subcellularLocation>
    <subcellularLocation>
        <location evidence="1">Nucleus</location>
    </subcellularLocation>
</comment>
<keyword evidence="4" id="KW-0479">Metal-binding</keyword>
<keyword evidence="3" id="KW-0963">Cytoplasm</keyword>
<organism evidence="13 14">
    <name type="scientific">Takifugu rubripes</name>
    <name type="common">Japanese pufferfish</name>
    <name type="synonym">Fugu rubripes</name>
    <dbReference type="NCBI Taxonomy" id="31033"/>
    <lineage>
        <taxon>Eukaryota</taxon>
        <taxon>Metazoa</taxon>
        <taxon>Chordata</taxon>
        <taxon>Craniata</taxon>
        <taxon>Vertebrata</taxon>
        <taxon>Euteleostomi</taxon>
        <taxon>Actinopterygii</taxon>
        <taxon>Neopterygii</taxon>
        <taxon>Teleostei</taxon>
        <taxon>Neoteleostei</taxon>
        <taxon>Acanthomorphata</taxon>
        <taxon>Eupercaria</taxon>
        <taxon>Tetraodontiformes</taxon>
        <taxon>Tetradontoidea</taxon>
        <taxon>Tetraodontidae</taxon>
        <taxon>Takifugu</taxon>
    </lineage>
</organism>
<dbReference type="OMA" id="GKGYPCS"/>
<name>H2SBR2_TAKRU</name>
<keyword evidence="7" id="KW-0862">Zinc</keyword>
<dbReference type="Proteomes" id="UP000005226">
    <property type="component" value="Chromosome 15"/>
</dbReference>
<evidence type="ECO:0000256" key="4">
    <source>
        <dbReference type="ARBA" id="ARBA00022723"/>
    </source>
</evidence>
<dbReference type="SMART" id="SM00355">
    <property type="entry name" value="ZnF_C2H2"/>
    <property type="match status" value="4"/>
</dbReference>
<dbReference type="PANTHER" id="PTHR46144">
    <property type="entry name" value="ZINC FINGER PROTEIN 385B-LIKE"/>
    <property type="match status" value="1"/>
</dbReference>
<evidence type="ECO:0000256" key="10">
    <source>
        <dbReference type="ARBA" id="ARBA00039634"/>
    </source>
</evidence>
<evidence type="ECO:0000256" key="11">
    <source>
        <dbReference type="SAM" id="MobiDB-lite"/>
    </source>
</evidence>
<dbReference type="GO" id="GO:0005737">
    <property type="term" value="C:cytoplasm"/>
    <property type="evidence" value="ECO:0007669"/>
    <property type="project" value="UniProtKB-SubCell"/>
</dbReference>
<keyword evidence="9" id="KW-0539">Nucleus</keyword>
<keyword evidence="8" id="KW-0694">RNA-binding</keyword>
<dbReference type="KEGG" id="tru:101068310"/>
<evidence type="ECO:0000256" key="6">
    <source>
        <dbReference type="ARBA" id="ARBA00022771"/>
    </source>
</evidence>
<dbReference type="InterPro" id="IPR013087">
    <property type="entry name" value="Znf_C2H2_type"/>
</dbReference>
<dbReference type="GeneTree" id="ENSGT00940000159101"/>
<reference evidence="13" key="3">
    <citation type="submission" date="2025-09" db="UniProtKB">
        <authorList>
            <consortium name="Ensembl"/>
        </authorList>
    </citation>
    <scope>IDENTIFICATION</scope>
</reference>
<evidence type="ECO:0000256" key="5">
    <source>
        <dbReference type="ARBA" id="ARBA00022737"/>
    </source>
</evidence>
<dbReference type="InterPro" id="IPR036236">
    <property type="entry name" value="Znf_C2H2_sf"/>
</dbReference>
<evidence type="ECO:0000256" key="2">
    <source>
        <dbReference type="ARBA" id="ARBA00004496"/>
    </source>
</evidence>
<feature type="compositionally biased region" description="Polar residues" evidence="11">
    <location>
        <begin position="256"/>
        <end position="305"/>
    </location>
</feature>
<protein>
    <recommendedName>
        <fullName evidence="10">Zinc finger protein 346</fullName>
    </recommendedName>
</protein>
<dbReference type="InterPro" id="IPR051868">
    <property type="entry name" value="ZN346_ZMAT4"/>
</dbReference>
<evidence type="ECO:0000256" key="3">
    <source>
        <dbReference type="ARBA" id="ARBA00022490"/>
    </source>
</evidence>
<dbReference type="AlphaFoldDB" id="H2SBR2"/>
<keyword evidence="6" id="KW-0863">Zinc-finger</keyword>
<keyword evidence="14" id="KW-1185">Reference proteome</keyword>
<evidence type="ECO:0000256" key="8">
    <source>
        <dbReference type="ARBA" id="ARBA00022884"/>
    </source>
</evidence>
<dbReference type="GO" id="GO:0008270">
    <property type="term" value="F:zinc ion binding"/>
    <property type="evidence" value="ECO:0007669"/>
    <property type="project" value="UniProtKB-KW"/>
</dbReference>
<dbReference type="CTD" id="23567"/>
<dbReference type="FunCoup" id="H2SBR2">
    <property type="interactions" value="394"/>
</dbReference>
<dbReference type="Gene3D" id="3.30.160.60">
    <property type="entry name" value="Classic Zinc Finger"/>
    <property type="match status" value="4"/>
</dbReference>
<sequence>MAVAMQMENIPAGLAEVNKMIEEHSDLFSDTQCKICSAVLISTSQKLTHYQSKKHANKVRRYFSTHIQKEPELKKMKLSTVDSSDCNNGDTDRSKVCQVCNMKFSSPVVAESHYQGKVHAKNLRLKSVGPQMPLTVQTPAAVQPRKKPAEDPSGTAGSGGGGGGDDDDNDSNRFCSMCQASFNNPLMAQQHYVGKKHRKQMTKMKLMETYGPATAPASTLKGYPCTICKIELNSVEQYQSHISGAKHNNQVKKLSLNTTGSQNPAEQSQGGNDQYTKTEGQFASEGNQYTNTNNQYPAGGNQYTPEDTRYSEEYHFT</sequence>
<dbReference type="Pfam" id="PF12874">
    <property type="entry name" value="zf-met"/>
    <property type="match status" value="4"/>
</dbReference>
<gene>
    <name evidence="13" type="primary">znf346</name>
</gene>
<dbReference type="RefSeq" id="XP_029704273.1">
    <property type="nucleotide sequence ID" value="XM_029848413.1"/>
</dbReference>
<evidence type="ECO:0000256" key="9">
    <source>
        <dbReference type="ARBA" id="ARBA00023242"/>
    </source>
</evidence>
<evidence type="ECO:0000256" key="7">
    <source>
        <dbReference type="ARBA" id="ARBA00022833"/>
    </source>
</evidence>
<evidence type="ECO:0000259" key="12">
    <source>
        <dbReference type="PROSITE" id="PS00028"/>
    </source>
</evidence>